<dbReference type="Gene3D" id="1.20.1070.10">
    <property type="entry name" value="Rhodopsin 7-helix transmembrane proteins"/>
    <property type="match status" value="1"/>
</dbReference>
<dbReference type="SUPFAM" id="SSF81321">
    <property type="entry name" value="Family A G protein-coupled receptor-like"/>
    <property type="match status" value="1"/>
</dbReference>
<gene>
    <name evidence="6" type="ORF">Cadr_000029492</name>
</gene>
<feature type="domain" description="G-protein coupled receptors family 1 profile" evidence="5">
    <location>
        <begin position="1"/>
        <end position="32"/>
    </location>
</feature>
<comment type="subcellular location">
    <subcellularLocation>
        <location evidence="1">Membrane</location>
    </subcellularLocation>
</comment>
<dbReference type="InterPro" id="IPR017452">
    <property type="entry name" value="GPCR_Rhodpsn_7TM"/>
</dbReference>
<evidence type="ECO:0000313" key="7">
    <source>
        <dbReference type="Proteomes" id="UP000299084"/>
    </source>
</evidence>
<evidence type="ECO:0000256" key="1">
    <source>
        <dbReference type="ARBA" id="ARBA00004370"/>
    </source>
</evidence>
<organism evidence="6 7">
    <name type="scientific">Camelus dromedarius</name>
    <name type="common">Dromedary</name>
    <name type="synonym">Arabian camel</name>
    <dbReference type="NCBI Taxonomy" id="9838"/>
    <lineage>
        <taxon>Eukaryota</taxon>
        <taxon>Metazoa</taxon>
        <taxon>Chordata</taxon>
        <taxon>Craniata</taxon>
        <taxon>Vertebrata</taxon>
        <taxon>Euteleostomi</taxon>
        <taxon>Mammalia</taxon>
        <taxon>Eutheria</taxon>
        <taxon>Laurasiatheria</taxon>
        <taxon>Artiodactyla</taxon>
        <taxon>Tylopoda</taxon>
        <taxon>Camelidae</taxon>
        <taxon>Camelus</taxon>
    </lineage>
</organism>
<dbReference type="EMBL" id="JWIN03000031">
    <property type="protein sequence ID" value="KAB1255963.1"/>
    <property type="molecule type" value="Genomic_DNA"/>
</dbReference>
<evidence type="ECO:0000313" key="6">
    <source>
        <dbReference type="EMBL" id="KAB1255963.1"/>
    </source>
</evidence>
<keyword evidence="4" id="KW-0472">Membrane</keyword>
<evidence type="ECO:0000259" key="5">
    <source>
        <dbReference type="PROSITE" id="PS50262"/>
    </source>
</evidence>
<keyword evidence="3" id="KW-1133">Transmembrane helix</keyword>
<evidence type="ECO:0000256" key="4">
    <source>
        <dbReference type="ARBA" id="ARBA00023136"/>
    </source>
</evidence>
<comment type="caution">
    <text evidence="6">The sequence shown here is derived from an EMBL/GenBank/DDBJ whole genome shotgun (WGS) entry which is preliminary data.</text>
</comment>
<keyword evidence="7" id="KW-1185">Reference proteome</keyword>
<name>A0A5N4CAL4_CAMDR</name>
<dbReference type="AlphaFoldDB" id="A0A5N4CAL4"/>
<evidence type="ECO:0000256" key="2">
    <source>
        <dbReference type="ARBA" id="ARBA00022692"/>
    </source>
</evidence>
<dbReference type="Proteomes" id="UP000299084">
    <property type="component" value="Unassembled WGS sequence"/>
</dbReference>
<evidence type="ECO:0000256" key="3">
    <source>
        <dbReference type="ARBA" id="ARBA00022989"/>
    </source>
</evidence>
<dbReference type="PROSITE" id="PS50262">
    <property type="entry name" value="G_PROTEIN_RECEP_F1_2"/>
    <property type="match status" value="1"/>
</dbReference>
<keyword evidence="2" id="KW-0812">Transmembrane</keyword>
<proteinExistence type="predicted"/>
<keyword evidence="6" id="KW-0675">Receptor</keyword>
<sequence>MTLSYSYLLAAMSYDCYVAICKPLHHVTVMSS</sequence>
<protein>
    <submittedName>
        <fullName evidence="6">Olfactory receptor 6C76</fullName>
    </submittedName>
</protein>
<dbReference type="GO" id="GO:0016020">
    <property type="term" value="C:membrane"/>
    <property type="evidence" value="ECO:0007669"/>
    <property type="project" value="UniProtKB-SubCell"/>
</dbReference>
<accession>A0A5N4CAL4</accession>
<reference evidence="6 7" key="1">
    <citation type="journal article" date="2019" name="Mol. Ecol. Resour.">
        <title>Improving Illumina assemblies with Hi-C and long reads: an example with the North African dromedary.</title>
        <authorList>
            <person name="Elbers J.P."/>
            <person name="Rogers M.F."/>
            <person name="Perelman P.L."/>
            <person name="Proskuryakova A.A."/>
            <person name="Serdyukova N.A."/>
            <person name="Johnson W.E."/>
            <person name="Horin P."/>
            <person name="Corander J."/>
            <person name="Murphy D."/>
            <person name="Burger P.A."/>
        </authorList>
    </citation>
    <scope>NUCLEOTIDE SEQUENCE [LARGE SCALE GENOMIC DNA]</scope>
    <source>
        <strain evidence="6">Drom800</strain>
        <tissue evidence="6">Blood</tissue>
    </source>
</reference>